<dbReference type="RefSeq" id="WP_184212794.1">
    <property type="nucleotide sequence ID" value="NZ_JACHIF010000012.1"/>
</dbReference>
<dbReference type="GO" id="GO:0016987">
    <property type="term" value="F:sigma factor activity"/>
    <property type="evidence" value="ECO:0007669"/>
    <property type="project" value="UniProtKB-KW"/>
</dbReference>
<gene>
    <name evidence="4" type="ORF">HNQ64_004530</name>
</gene>
<accession>A0A7W8DRT9</accession>
<proteinExistence type="predicted"/>
<dbReference type="PANTHER" id="PTHR43133">
    <property type="entry name" value="RNA POLYMERASE ECF-TYPE SIGMA FACTO"/>
    <property type="match status" value="1"/>
</dbReference>
<name>A0A7W8DRT9_9BACT</name>
<dbReference type="AlphaFoldDB" id="A0A7W8DRT9"/>
<evidence type="ECO:0000313" key="5">
    <source>
        <dbReference type="Proteomes" id="UP000534294"/>
    </source>
</evidence>
<evidence type="ECO:0000313" key="4">
    <source>
        <dbReference type="EMBL" id="MBB5040249.1"/>
    </source>
</evidence>
<dbReference type="GO" id="GO:0006352">
    <property type="term" value="P:DNA-templated transcription initiation"/>
    <property type="evidence" value="ECO:0007669"/>
    <property type="project" value="InterPro"/>
</dbReference>
<reference evidence="4 5" key="1">
    <citation type="submission" date="2020-08" db="EMBL/GenBank/DDBJ databases">
        <title>Genomic Encyclopedia of Type Strains, Phase IV (KMG-IV): sequencing the most valuable type-strain genomes for metagenomic binning, comparative biology and taxonomic classification.</title>
        <authorList>
            <person name="Goeker M."/>
        </authorList>
    </citation>
    <scope>NUCLEOTIDE SEQUENCE [LARGE SCALE GENOMIC DNA]</scope>
    <source>
        <strain evidence="4 5">DSM 12251</strain>
    </source>
</reference>
<keyword evidence="3" id="KW-0804">Transcription</keyword>
<evidence type="ECO:0000256" key="3">
    <source>
        <dbReference type="ARBA" id="ARBA00023163"/>
    </source>
</evidence>
<evidence type="ECO:0000256" key="2">
    <source>
        <dbReference type="ARBA" id="ARBA00023082"/>
    </source>
</evidence>
<dbReference type="EMBL" id="JACHIF010000012">
    <property type="protein sequence ID" value="MBB5040249.1"/>
    <property type="molecule type" value="Genomic_DNA"/>
</dbReference>
<dbReference type="Proteomes" id="UP000534294">
    <property type="component" value="Unassembled WGS sequence"/>
</dbReference>
<organism evidence="4 5">
    <name type="scientific">Prosthecobacter dejongeii</name>
    <dbReference type="NCBI Taxonomy" id="48465"/>
    <lineage>
        <taxon>Bacteria</taxon>
        <taxon>Pseudomonadati</taxon>
        <taxon>Verrucomicrobiota</taxon>
        <taxon>Verrucomicrobiia</taxon>
        <taxon>Verrucomicrobiales</taxon>
        <taxon>Verrucomicrobiaceae</taxon>
        <taxon>Prosthecobacter</taxon>
    </lineage>
</organism>
<evidence type="ECO:0000256" key="1">
    <source>
        <dbReference type="ARBA" id="ARBA00023015"/>
    </source>
</evidence>
<dbReference type="SUPFAM" id="SSF88946">
    <property type="entry name" value="Sigma2 domain of RNA polymerase sigma factors"/>
    <property type="match status" value="1"/>
</dbReference>
<sequence length="245" mass="28533">MSIFPVNDGFPETSLTLVGRLRSTDDSLREEAIRLVARRYWLPLYEFSRRTGLNEHASADAVQDFFQHILTNAEGFATYDGQQGRLRTWIITIFRRRVSSSLARQHTQSRGGGIEHVPLDFVLAESTYLEHADQDQDDPERAFDRSFARQLWQQVLDTLRCSYSYRQRLQVYETLQPLILSEIKNQPLSSLELTQKAGLSSVTDFKVSLHRLRKEAAHEFQRLVQQTVEGDEWQEEVRYLLRLVS</sequence>
<protein>
    <submittedName>
        <fullName evidence="4">RNA polymerase sigma-70 factor (ECF subfamily)</fullName>
    </submittedName>
</protein>
<dbReference type="InterPro" id="IPR039425">
    <property type="entry name" value="RNA_pol_sigma-70-like"/>
</dbReference>
<keyword evidence="5" id="KW-1185">Reference proteome</keyword>
<keyword evidence="1" id="KW-0805">Transcription regulation</keyword>
<comment type="caution">
    <text evidence="4">The sequence shown here is derived from an EMBL/GenBank/DDBJ whole genome shotgun (WGS) entry which is preliminary data.</text>
</comment>
<keyword evidence="2" id="KW-0731">Sigma factor</keyword>
<dbReference type="Gene3D" id="1.10.1740.10">
    <property type="match status" value="1"/>
</dbReference>
<dbReference type="InterPro" id="IPR013325">
    <property type="entry name" value="RNA_pol_sigma_r2"/>
</dbReference>
<dbReference type="PANTHER" id="PTHR43133:SF51">
    <property type="entry name" value="RNA POLYMERASE SIGMA FACTOR"/>
    <property type="match status" value="1"/>
</dbReference>